<evidence type="ECO:0000256" key="1">
    <source>
        <dbReference type="ARBA" id="ARBA00022679"/>
    </source>
</evidence>
<evidence type="ECO:0000259" key="6">
    <source>
        <dbReference type="Pfam" id="PF18085"/>
    </source>
</evidence>
<evidence type="ECO:0000256" key="4">
    <source>
        <dbReference type="ARBA" id="ARBA00022840"/>
    </source>
</evidence>
<dbReference type="KEGG" id="nmes:H9L09_12560"/>
<dbReference type="GO" id="GO:0005524">
    <property type="term" value="F:ATP binding"/>
    <property type="evidence" value="ECO:0007669"/>
    <property type="project" value="UniProtKB-KW"/>
</dbReference>
<feature type="region of interest" description="Disordered" evidence="5">
    <location>
        <begin position="137"/>
        <end position="161"/>
    </location>
</feature>
<keyword evidence="3" id="KW-0418">Kinase</keyword>
<evidence type="ECO:0000256" key="3">
    <source>
        <dbReference type="ARBA" id="ARBA00022777"/>
    </source>
</evidence>
<dbReference type="EMBL" id="CP060713">
    <property type="protein sequence ID" value="QNN51437.1"/>
    <property type="molecule type" value="Genomic_DNA"/>
</dbReference>
<dbReference type="RefSeq" id="WP_187577273.1">
    <property type="nucleotide sequence ID" value="NZ_CP060713.1"/>
</dbReference>
<gene>
    <name evidence="7" type="ORF">H9L09_12560</name>
</gene>
<dbReference type="Pfam" id="PF18085">
    <property type="entry name" value="Mak_N_cap"/>
    <property type="match status" value="1"/>
</dbReference>
<proteinExistence type="predicted"/>
<dbReference type="GO" id="GO:0016301">
    <property type="term" value="F:kinase activity"/>
    <property type="evidence" value="ECO:0007669"/>
    <property type="project" value="UniProtKB-KW"/>
</dbReference>
<evidence type="ECO:0000313" key="8">
    <source>
        <dbReference type="Proteomes" id="UP000515947"/>
    </source>
</evidence>
<sequence>MALIHRATLTPSKLELLTAWLPGRPWSGGGHVVEQGLEQLGAYRFDDPAGEVGIEALLLRAADGRVLHVPVTYRGEPLEGAEEFLVGTTDHSVLGTRWVYDGCGDPVWVSALATAVLGGSTGSEELVEVDGQLEPRRPTASVVGSGSGDTPVGRIDRLSSHDDGPTTVVRAGALEIVLVRVVGAEVDAGQTLTGRWDGGGPAFLAEVRAT</sequence>
<keyword evidence="1" id="KW-0808">Transferase</keyword>
<feature type="domain" description="Maltokinase N-terminal cap" evidence="6">
    <location>
        <begin position="20"/>
        <end position="105"/>
    </location>
</feature>
<evidence type="ECO:0000256" key="2">
    <source>
        <dbReference type="ARBA" id="ARBA00022741"/>
    </source>
</evidence>
<dbReference type="AlphaFoldDB" id="A0A7G9R762"/>
<protein>
    <recommendedName>
        <fullName evidence="6">Maltokinase N-terminal cap domain-containing protein</fullName>
    </recommendedName>
</protein>
<reference evidence="7 8" key="1">
    <citation type="submission" date="2020-08" db="EMBL/GenBank/DDBJ databases">
        <title>Genome sequence of Nocardioides mesophilus KACC 16243T.</title>
        <authorList>
            <person name="Hyun D.-W."/>
            <person name="Bae J.-W."/>
        </authorList>
    </citation>
    <scope>NUCLEOTIDE SEQUENCE [LARGE SCALE GENOMIC DNA]</scope>
    <source>
        <strain evidence="7 8">KACC 16243</strain>
    </source>
</reference>
<keyword evidence="2" id="KW-0547">Nucleotide-binding</keyword>
<dbReference type="NCBIfam" id="NF047744">
    <property type="entry name" value="CG0192_rel"/>
    <property type="match status" value="1"/>
</dbReference>
<organism evidence="7 8">
    <name type="scientific">Nocardioides mesophilus</name>
    <dbReference type="NCBI Taxonomy" id="433659"/>
    <lineage>
        <taxon>Bacteria</taxon>
        <taxon>Bacillati</taxon>
        <taxon>Actinomycetota</taxon>
        <taxon>Actinomycetes</taxon>
        <taxon>Propionibacteriales</taxon>
        <taxon>Nocardioidaceae</taxon>
        <taxon>Nocardioides</taxon>
    </lineage>
</organism>
<name>A0A7G9R762_9ACTN</name>
<evidence type="ECO:0000256" key="5">
    <source>
        <dbReference type="SAM" id="MobiDB-lite"/>
    </source>
</evidence>
<keyword evidence="4" id="KW-0067">ATP-binding</keyword>
<dbReference type="InterPro" id="IPR040999">
    <property type="entry name" value="Mak_N_cap"/>
</dbReference>
<accession>A0A7G9R762</accession>
<keyword evidence="8" id="KW-1185">Reference proteome</keyword>
<dbReference type="Proteomes" id="UP000515947">
    <property type="component" value="Chromosome"/>
</dbReference>
<evidence type="ECO:0000313" key="7">
    <source>
        <dbReference type="EMBL" id="QNN51437.1"/>
    </source>
</evidence>